<dbReference type="Proteomes" id="UP000678281">
    <property type="component" value="Unassembled WGS sequence"/>
</dbReference>
<dbReference type="RefSeq" id="WP_212659349.1">
    <property type="nucleotide sequence ID" value="NZ_JAGXTP010000002.1"/>
</dbReference>
<reference evidence="1" key="1">
    <citation type="submission" date="2021-04" db="EMBL/GenBank/DDBJ databases">
        <title>Devosia litorisediminis sp. nov., isolated from a sand dune.</title>
        <authorList>
            <person name="Park S."/>
            <person name="Yoon J.-H."/>
        </authorList>
    </citation>
    <scope>NUCLEOTIDE SEQUENCE</scope>
    <source>
        <strain evidence="1">BSSL-BM10</strain>
    </source>
</reference>
<dbReference type="AlphaFoldDB" id="A0A942EEE0"/>
<comment type="caution">
    <text evidence="1">The sequence shown here is derived from an EMBL/GenBank/DDBJ whole genome shotgun (WGS) entry which is preliminary data.</text>
</comment>
<sequence>MNSKENSTGTPVSASHTAQSGQGYAYDLNSLQCELGSLAHLLETVVDTINECHFGPPDNRVPHMDRLDALIRISQSTLEGINTAVGSNFDTIGRTTAPKAVA</sequence>
<accession>A0A942EEE0</accession>
<organism evidence="1 2">
    <name type="scientific">Devosia litorisediminis</name>
    <dbReference type="NCBI Taxonomy" id="2829817"/>
    <lineage>
        <taxon>Bacteria</taxon>
        <taxon>Pseudomonadati</taxon>
        <taxon>Pseudomonadota</taxon>
        <taxon>Alphaproteobacteria</taxon>
        <taxon>Hyphomicrobiales</taxon>
        <taxon>Devosiaceae</taxon>
        <taxon>Devosia</taxon>
    </lineage>
</organism>
<keyword evidence="2" id="KW-1185">Reference proteome</keyword>
<protein>
    <submittedName>
        <fullName evidence="1">Uncharacterized protein</fullName>
    </submittedName>
</protein>
<gene>
    <name evidence="1" type="ORF">KD146_13475</name>
</gene>
<proteinExistence type="predicted"/>
<evidence type="ECO:0000313" key="2">
    <source>
        <dbReference type="Proteomes" id="UP000678281"/>
    </source>
</evidence>
<evidence type="ECO:0000313" key="1">
    <source>
        <dbReference type="EMBL" id="MBS3849709.1"/>
    </source>
</evidence>
<name>A0A942EEE0_9HYPH</name>
<dbReference type="EMBL" id="JAGXTP010000002">
    <property type="protein sequence ID" value="MBS3849709.1"/>
    <property type="molecule type" value="Genomic_DNA"/>
</dbReference>